<comment type="similarity">
    <text evidence="2">Belongs to the sodium:solute symporter (SSF) (TC 2.A.21) family.</text>
</comment>
<dbReference type="GO" id="GO:0005886">
    <property type="term" value="C:plasma membrane"/>
    <property type="evidence" value="ECO:0007669"/>
    <property type="project" value="TreeGrafter"/>
</dbReference>
<evidence type="ECO:0000256" key="7">
    <source>
        <dbReference type="SAM" id="Phobius"/>
    </source>
</evidence>
<comment type="caution">
    <text evidence="8">The sequence shown here is derived from an EMBL/GenBank/DDBJ whole genome shotgun (WGS) entry which is preliminary data.</text>
</comment>
<reference evidence="9" key="1">
    <citation type="submission" date="2017-01" db="EMBL/GenBank/DDBJ databases">
        <authorList>
            <person name="Wang Y."/>
            <person name="White M."/>
            <person name="Kvist S."/>
            <person name="Moncalvo J.-M."/>
        </authorList>
    </citation>
    <scope>NUCLEOTIDE SEQUENCE [LARGE SCALE GENOMIC DNA]</scope>
    <source>
        <strain evidence="9">ID-206-W2</strain>
    </source>
</reference>
<evidence type="ECO:0008006" key="10">
    <source>
        <dbReference type="Google" id="ProtNLM"/>
    </source>
</evidence>
<keyword evidence="9" id="KW-1185">Reference proteome</keyword>
<dbReference type="OrthoDB" id="6132759at2759"/>
<dbReference type="InterPro" id="IPR050277">
    <property type="entry name" value="Sodium:Solute_Symporter"/>
</dbReference>
<dbReference type="PANTHER" id="PTHR48086">
    <property type="entry name" value="SODIUM/PROLINE SYMPORTER-RELATED"/>
    <property type="match status" value="1"/>
</dbReference>
<dbReference type="InterPro" id="IPR001734">
    <property type="entry name" value="Na/solute_symporter"/>
</dbReference>
<evidence type="ECO:0000256" key="4">
    <source>
        <dbReference type="ARBA" id="ARBA00022692"/>
    </source>
</evidence>
<feature type="transmembrane region" description="Helical" evidence="7">
    <location>
        <begin position="49"/>
        <end position="69"/>
    </location>
</feature>
<dbReference type="AlphaFoldDB" id="A0A1R1XGE1"/>
<dbReference type="Proteomes" id="UP000187429">
    <property type="component" value="Unassembled WGS sequence"/>
</dbReference>
<feature type="transmembrane region" description="Helical" evidence="7">
    <location>
        <begin position="6"/>
        <end position="28"/>
    </location>
</feature>
<feature type="transmembrane region" description="Helical" evidence="7">
    <location>
        <begin position="157"/>
        <end position="176"/>
    </location>
</feature>
<protein>
    <recommendedName>
        <fullName evidence="10">Urea active transporter 1</fullName>
    </recommendedName>
</protein>
<keyword evidence="4 7" id="KW-0812">Transmembrane</keyword>
<feature type="transmembrane region" description="Helical" evidence="7">
    <location>
        <begin position="122"/>
        <end position="142"/>
    </location>
</feature>
<keyword evidence="5 7" id="KW-1133">Transmembrane helix</keyword>
<evidence type="ECO:0000256" key="6">
    <source>
        <dbReference type="ARBA" id="ARBA00023136"/>
    </source>
</evidence>
<accession>A0A1R1XGE1</accession>
<dbReference type="InterPro" id="IPR038377">
    <property type="entry name" value="Na/Glc_symporter_sf"/>
</dbReference>
<sequence length="179" mass="19400">MDPNKLSSGLSSGIIYTSLGIFLAIGLAAGRRSSKDLNKFIKSLYTQGFLSIGFNFVAVNIGSSLFYALPEFGTIGGVFGVFSYSIAAVLPILTLGIIGPIFRTHNPENWSMSSFIIDRFGVYLNTLYCLLCVVFMVLYLVGELTTVYGAFQLLTDINPTVPVIILAVVTVTYSNLPNK</sequence>
<dbReference type="PROSITE" id="PS50283">
    <property type="entry name" value="NA_SOLUT_SYMP_3"/>
    <property type="match status" value="1"/>
</dbReference>
<dbReference type="GO" id="GO:0015606">
    <property type="term" value="F:spermidine transmembrane transporter activity"/>
    <property type="evidence" value="ECO:0007669"/>
    <property type="project" value="TreeGrafter"/>
</dbReference>
<evidence type="ECO:0000256" key="1">
    <source>
        <dbReference type="ARBA" id="ARBA00004141"/>
    </source>
</evidence>
<evidence type="ECO:0000313" key="9">
    <source>
        <dbReference type="Proteomes" id="UP000187429"/>
    </source>
</evidence>
<evidence type="ECO:0000256" key="5">
    <source>
        <dbReference type="ARBA" id="ARBA00022989"/>
    </source>
</evidence>
<proteinExistence type="inferred from homology"/>
<name>A0A1R1XGE1_9FUNG</name>
<dbReference type="EMBL" id="LSSM01004980">
    <property type="protein sequence ID" value="OMJ13699.1"/>
    <property type="molecule type" value="Genomic_DNA"/>
</dbReference>
<evidence type="ECO:0000256" key="3">
    <source>
        <dbReference type="ARBA" id="ARBA00022448"/>
    </source>
</evidence>
<dbReference type="PANTHER" id="PTHR48086:SF10">
    <property type="entry name" value="AGR155CP"/>
    <property type="match status" value="1"/>
</dbReference>
<evidence type="ECO:0000313" key="8">
    <source>
        <dbReference type="EMBL" id="OMJ13699.1"/>
    </source>
</evidence>
<gene>
    <name evidence="8" type="ORF">AYI69_g8896</name>
</gene>
<comment type="subcellular location">
    <subcellularLocation>
        <location evidence="1">Membrane</location>
        <topology evidence="1">Multi-pass membrane protein</topology>
    </subcellularLocation>
</comment>
<evidence type="ECO:0000256" key="2">
    <source>
        <dbReference type="ARBA" id="ARBA00006434"/>
    </source>
</evidence>
<organism evidence="8 9">
    <name type="scientific">Smittium culicis</name>
    <dbReference type="NCBI Taxonomy" id="133412"/>
    <lineage>
        <taxon>Eukaryota</taxon>
        <taxon>Fungi</taxon>
        <taxon>Fungi incertae sedis</taxon>
        <taxon>Zoopagomycota</taxon>
        <taxon>Kickxellomycotina</taxon>
        <taxon>Harpellomycetes</taxon>
        <taxon>Harpellales</taxon>
        <taxon>Legeriomycetaceae</taxon>
        <taxon>Smittium</taxon>
    </lineage>
</organism>
<keyword evidence="3" id="KW-0813">Transport</keyword>
<keyword evidence="6 7" id="KW-0472">Membrane</keyword>
<dbReference type="Gene3D" id="1.20.1730.10">
    <property type="entry name" value="Sodium/glucose cotransporter"/>
    <property type="match status" value="1"/>
</dbReference>
<feature type="transmembrane region" description="Helical" evidence="7">
    <location>
        <begin position="81"/>
        <end position="102"/>
    </location>
</feature>